<dbReference type="SUPFAM" id="SSF101941">
    <property type="entry name" value="NAC domain"/>
    <property type="match status" value="1"/>
</dbReference>
<name>A0AAF1BC47_DAUCS</name>
<dbReference type="Gene3D" id="2.170.150.80">
    <property type="entry name" value="NAC domain"/>
    <property type="match status" value="1"/>
</dbReference>
<evidence type="ECO:0000256" key="5">
    <source>
        <dbReference type="SAM" id="MobiDB-lite"/>
    </source>
</evidence>
<accession>A0AAF1BC47</accession>
<dbReference type="InterPro" id="IPR036093">
    <property type="entry name" value="NAC_dom_sf"/>
</dbReference>
<evidence type="ECO:0000256" key="4">
    <source>
        <dbReference type="ARBA" id="ARBA00023242"/>
    </source>
</evidence>
<dbReference type="Proteomes" id="UP000077755">
    <property type="component" value="Chromosome 9"/>
</dbReference>
<evidence type="ECO:0000256" key="2">
    <source>
        <dbReference type="ARBA" id="ARBA00023125"/>
    </source>
</evidence>
<gene>
    <name evidence="7" type="ORF">DCAR_0933453</name>
</gene>
<dbReference type="AlphaFoldDB" id="A0AAF1BC47"/>
<evidence type="ECO:0000259" key="6">
    <source>
        <dbReference type="PROSITE" id="PS51005"/>
    </source>
</evidence>
<dbReference type="KEGG" id="dcr:108202358"/>
<proteinExistence type="predicted"/>
<sequence length="115" mass="12709">MSKHILVYCSKDVNVKGRGQQSRWIMHEYALVTKTEDKVPVIEGNENLVVCGIYQRKAKREEKEAAEEETAGGENTGDRNAEAPLLDLIGGGLDQPSGDQPPNVAEENFNLNLEL</sequence>
<dbReference type="GO" id="GO:0006355">
    <property type="term" value="P:regulation of DNA-templated transcription"/>
    <property type="evidence" value="ECO:0007669"/>
    <property type="project" value="InterPro"/>
</dbReference>
<evidence type="ECO:0000313" key="8">
    <source>
        <dbReference type="Proteomes" id="UP000077755"/>
    </source>
</evidence>
<keyword evidence="1" id="KW-0805">Transcription regulation</keyword>
<keyword evidence="2" id="KW-0238">DNA-binding</keyword>
<organism evidence="7 8">
    <name type="scientific">Daucus carota subsp. sativus</name>
    <name type="common">Carrot</name>
    <dbReference type="NCBI Taxonomy" id="79200"/>
    <lineage>
        <taxon>Eukaryota</taxon>
        <taxon>Viridiplantae</taxon>
        <taxon>Streptophyta</taxon>
        <taxon>Embryophyta</taxon>
        <taxon>Tracheophyta</taxon>
        <taxon>Spermatophyta</taxon>
        <taxon>Magnoliopsida</taxon>
        <taxon>eudicotyledons</taxon>
        <taxon>Gunneridae</taxon>
        <taxon>Pentapetalae</taxon>
        <taxon>asterids</taxon>
        <taxon>campanulids</taxon>
        <taxon>Apiales</taxon>
        <taxon>Apiaceae</taxon>
        <taxon>Apioideae</taxon>
        <taxon>Scandiceae</taxon>
        <taxon>Daucinae</taxon>
        <taxon>Daucus</taxon>
        <taxon>Daucus sect. Daucus</taxon>
    </lineage>
</organism>
<dbReference type="GO" id="GO:0003677">
    <property type="term" value="F:DNA binding"/>
    <property type="evidence" value="ECO:0007669"/>
    <property type="project" value="UniProtKB-KW"/>
</dbReference>
<reference evidence="7" key="2">
    <citation type="submission" date="2022-03" db="EMBL/GenBank/DDBJ databases">
        <title>Draft title - Genomic analysis of global carrot germplasm unveils the trajectory of domestication and the origin of high carotenoid orange carrot.</title>
        <authorList>
            <person name="Iorizzo M."/>
            <person name="Ellison S."/>
            <person name="Senalik D."/>
            <person name="Macko-Podgorni A."/>
            <person name="Grzebelus D."/>
            <person name="Bostan H."/>
            <person name="Rolling W."/>
            <person name="Curaba J."/>
            <person name="Simon P."/>
        </authorList>
    </citation>
    <scope>NUCLEOTIDE SEQUENCE</scope>
    <source>
        <tissue evidence="7">Leaf</tissue>
    </source>
</reference>
<feature type="domain" description="NAC" evidence="6">
    <location>
        <begin position="1"/>
        <end position="56"/>
    </location>
</feature>
<dbReference type="PROSITE" id="PS51005">
    <property type="entry name" value="NAC"/>
    <property type="match status" value="1"/>
</dbReference>
<evidence type="ECO:0000256" key="1">
    <source>
        <dbReference type="ARBA" id="ARBA00023015"/>
    </source>
</evidence>
<dbReference type="InterPro" id="IPR003441">
    <property type="entry name" value="NAC-dom"/>
</dbReference>
<keyword evidence="4" id="KW-0539">Nucleus</keyword>
<reference evidence="7" key="1">
    <citation type="journal article" date="2016" name="Nat. Genet.">
        <title>A high-quality carrot genome assembly provides new insights into carotenoid accumulation and asterid genome evolution.</title>
        <authorList>
            <person name="Iorizzo M."/>
            <person name="Ellison S."/>
            <person name="Senalik D."/>
            <person name="Zeng P."/>
            <person name="Satapoomin P."/>
            <person name="Huang J."/>
            <person name="Bowman M."/>
            <person name="Iovene M."/>
            <person name="Sanseverino W."/>
            <person name="Cavagnaro P."/>
            <person name="Yildiz M."/>
            <person name="Macko-Podgorni A."/>
            <person name="Moranska E."/>
            <person name="Grzebelus E."/>
            <person name="Grzebelus D."/>
            <person name="Ashrafi H."/>
            <person name="Zheng Z."/>
            <person name="Cheng S."/>
            <person name="Spooner D."/>
            <person name="Van Deynze A."/>
            <person name="Simon P."/>
        </authorList>
    </citation>
    <scope>NUCLEOTIDE SEQUENCE</scope>
    <source>
        <tissue evidence="7">Leaf</tissue>
    </source>
</reference>
<evidence type="ECO:0000313" key="7">
    <source>
        <dbReference type="EMBL" id="WOH13940.1"/>
    </source>
</evidence>
<feature type="region of interest" description="Disordered" evidence="5">
    <location>
        <begin position="59"/>
        <end position="115"/>
    </location>
</feature>
<protein>
    <recommendedName>
        <fullName evidence="6">NAC domain-containing protein</fullName>
    </recommendedName>
</protein>
<evidence type="ECO:0000256" key="3">
    <source>
        <dbReference type="ARBA" id="ARBA00023163"/>
    </source>
</evidence>
<dbReference type="EMBL" id="CP093351">
    <property type="protein sequence ID" value="WOH13940.1"/>
    <property type="molecule type" value="Genomic_DNA"/>
</dbReference>
<keyword evidence="3" id="KW-0804">Transcription</keyword>
<keyword evidence="8" id="KW-1185">Reference proteome</keyword>